<feature type="domain" description="RRM" evidence="7">
    <location>
        <begin position="10"/>
        <end position="84"/>
    </location>
</feature>
<evidence type="ECO:0000259" key="7">
    <source>
        <dbReference type="PROSITE" id="PS50102"/>
    </source>
</evidence>
<feature type="domain" description="RRM" evidence="7">
    <location>
        <begin position="100"/>
        <end position="177"/>
    </location>
</feature>
<dbReference type="Pfam" id="PF00076">
    <property type="entry name" value="RRM_1"/>
    <property type="match status" value="2"/>
</dbReference>
<dbReference type="Proteomes" id="UP000499080">
    <property type="component" value="Unassembled WGS sequence"/>
</dbReference>
<proteinExistence type="predicted"/>
<feature type="compositionally biased region" description="Basic and acidic residues" evidence="6">
    <location>
        <begin position="173"/>
        <end position="182"/>
    </location>
</feature>
<dbReference type="PROSITE" id="PS50102">
    <property type="entry name" value="RRM"/>
    <property type="match status" value="2"/>
</dbReference>
<evidence type="ECO:0000313" key="9">
    <source>
        <dbReference type="Proteomes" id="UP000499080"/>
    </source>
</evidence>
<evidence type="ECO:0000256" key="1">
    <source>
        <dbReference type="ARBA" id="ARBA00004496"/>
    </source>
</evidence>
<dbReference type="InterPro" id="IPR035979">
    <property type="entry name" value="RBD_domain_sf"/>
</dbReference>
<name>A0A4Y2K1I4_ARAVE</name>
<dbReference type="GO" id="GO:0006417">
    <property type="term" value="P:regulation of translation"/>
    <property type="evidence" value="ECO:0007669"/>
    <property type="project" value="TreeGrafter"/>
</dbReference>
<feature type="region of interest" description="Disordered" evidence="6">
    <location>
        <begin position="308"/>
        <end position="358"/>
    </location>
</feature>
<comment type="subcellular location">
    <subcellularLocation>
        <location evidence="1">Cytoplasm</location>
    </subcellularLocation>
</comment>
<protein>
    <submittedName>
        <fullName evidence="8">Heterogeneous nuclear ribonucleoprotein 27C</fullName>
    </submittedName>
</protein>
<keyword evidence="2" id="KW-0963">Cytoplasm</keyword>
<evidence type="ECO:0000256" key="3">
    <source>
        <dbReference type="ARBA" id="ARBA00022737"/>
    </source>
</evidence>
<evidence type="ECO:0000256" key="4">
    <source>
        <dbReference type="ARBA" id="ARBA00022884"/>
    </source>
</evidence>
<dbReference type="InterPro" id="IPR012677">
    <property type="entry name" value="Nucleotide-bd_a/b_plait_sf"/>
</dbReference>
<dbReference type="EMBL" id="BGPR01004150">
    <property type="protein sequence ID" value="GBM96533.1"/>
    <property type="molecule type" value="Genomic_DNA"/>
</dbReference>
<gene>
    <name evidence="8" type="primary">Hrb27C_1</name>
    <name evidence="8" type="ORF">AVEN_43214_1</name>
</gene>
<feature type="compositionally biased region" description="Polar residues" evidence="6">
    <location>
        <begin position="325"/>
        <end position="341"/>
    </location>
</feature>
<dbReference type="InterPro" id="IPR000504">
    <property type="entry name" value="RRM_dom"/>
</dbReference>
<evidence type="ECO:0000313" key="8">
    <source>
        <dbReference type="EMBL" id="GBM96533.1"/>
    </source>
</evidence>
<dbReference type="SUPFAM" id="SSF54928">
    <property type="entry name" value="RNA-binding domain, RBD"/>
    <property type="match status" value="2"/>
</dbReference>
<dbReference type="GO" id="GO:1990904">
    <property type="term" value="C:ribonucleoprotein complex"/>
    <property type="evidence" value="ECO:0007669"/>
    <property type="project" value="UniProtKB-KW"/>
</dbReference>
<dbReference type="PANTHER" id="PTHR48032">
    <property type="entry name" value="RNA-BINDING PROTEIN MUSASHI HOMOLOG RBP6"/>
    <property type="match status" value="1"/>
</dbReference>
<dbReference type="AlphaFoldDB" id="A0A4Y2K1I4"/>
<dbReference type="SMART" id="SM00360">
    <property type="entry name" value="RRM"/>
    <property type="match status" value="2"/>
</dbReference>
<evidence type="ECO:0000256" key="5">
    <source>
        <dbReference type="PROSITE-ProRule" id="PRU00176"/>
    </source>
</evidence>
<evidence type="ECO:0000256" key="6">
    <source>
        <dbReference type="SAM" id="MobiDB-lite"/>
    </source>
</evidence>
<dbReference type="Gene3D" id="3.30.70.330">
    <property type="match status" value="2"/>
</dbReference>
<feature type="region of interest" description="Disordered" evidence="6">
    <location>
        <begin position="173"/>
        <end position="204"/>
    </location>
</feature>
<reference evidence="8 9" key="1">
    <citation type="journal article" date="2019" name="Sci. Rep.">
        <title>Orb-weaving spider Araneus ventricosus genome elucidates the spidroin gene catalogue.</title>
        <authorList>
            <person name="Kono N."/>
            <person name="Nakamura H."/>
            <person name="Ohtoshi R."/>
            <person name="Moran D.A.P."/>
            <person name="Shinohara A."/>
            <person name="Yoshida Y."/>
            <person name="Fujiwara M."/>
            <person name="Mori M."/>
            <person name="Tomita M."/>
            <person name="Arakawa K."/>
        </authorList>
    </citation>
    <scope>NUCLEOTIDE SEQUENCE [LARGE SCALE GENOMIC DNA]</scope>
</reference>
<dbReference type="FunFam" id="3.30.70.330:FF:000025">
    <property type="entry name" value="RNA-binding protein Musashi homolog 2 isoform X1"/>
    <property type="match status" value="1"/>
</dbReference>
<dbReference type="CDD" id="cd12325">
    <property type="entry name" value="RRM1_hnRNPA_hnRNPD_like"/>
    <property type="match status" value="1"/>
</dbReference>
<dbReference type="PANTHER" id="PTHR48032:SF18">
    <property type="entry name" value="RRM DOMAIN-CONTAINING PROTEIN"/>
    <property type="match status" value="1"/>
</dbReference>
<keyword evidence="3" id="KW-0677">Repeat</keyword>
<dbReference type="GO" id="GO:0005737">
    <property type="term" value="C:cytoplasm"/>
    <property type="evidence" value="ECO:0007669"/>
    <property type="project" value="UniProtKB-SubCell"/>
</dbReference>
<dbReference type="GO" id="GO:0003729">
    <property type="term" value="F:mRNA binding"/>
    <property type="evidence" value="ECO:0007669"/>
    <property type="project" value="TreeGrafter"/>
</dbReference>
<keyword evidence="9" id="KW-1185">Reference proteome</keyword>
<keyword evidence="8" id="KW-0687">Ribonucleoprotein</keyword>
<organism evidence="8 9">
    <name type="scientific">Araneus ventricosus</name>
    <name type="common">Orbweaver spider</name>
    <name type="synonym">Epeira ventricosa</name>
    <dbReference type="NCBI Taxonomy" id="182803"/>
    <lineage>
        <taxon>Eukaryota</taxon>
        <taxon>Metazoa</taxon>
        <taxon>Ecdysozoa</taxon>
        <taxon>Arthropoda</taxon>
        <taxon>Chelicerata</taxon>
        <taxon>Arachnida</taxon>
        <taxon>Araneae</taxon>
        <taxon>Araneomorphae</taxon>
        <taxon>Entelegynae</taxon>
        <taxon>Araneoidea</taxon>
        <taxon>Araneidae</taxon>
        <taxon>Araneus</taxon>
    </lineage>
</organism>
<accession>A0A4Y2K1I4</accession>
<sequence length="358" mass="38694">MTMTDNDDVGKLFVGGLSWETTKETLQNYFSQFGEVIDSVVMKNNETGRSRGFGFVTFKDPNCVNAVLQSRPHEINGRTVDAKECTPRSMQRNKKAATQGKVFLGGLPPDITETDIRSSLSQFGKVNQVTIMCDQETKKCRGFGFLSFELEDSIDQACAQRFVNINGKQVECKRAEPRDTNQRRNPAQAYGSGNQNGMMRPGGYGPAPGYQAGWNQPAQPYGMQGQGYGNYQNYNAMGGNSYSAGTAPYSAMPPSTQYAAQPSYPGYGAVGYGYTQPPAAGNYSQPAATGYSQAPAASYPPAAAAAPDALNAYPQNPPGFGPTKTYGSSFQKDQTSENGPSYQAPAANRSQGYHPYRR</sequence>
<keyword evidence="4 5" id="KW-0694">RNA-binding</keyword>
<dbReference type="OrthoDB" id="1875751at2759"/>
<comment type="caution">
    <text evidence="8">The sequence shown here is derived from an EMBL/GenBank/DDBJ whole genome shotgun (WGS) entry which is preliminary data.</text>
</comment>
<evidence type="ECO:0000256" key="2">
    <source>
        <dbReference type="ARBA" id="ARBA00022490"/>
    </source>
</evidence>